<dbReference type="OrthoDB" id="2454118at2"/>
<feature type="chain" id="PRO_5019512378" description="SH3b domain-containing protein" evidence="1">
    <location>
        <begin position="30"/>
        <end position="253"/>
    </location>
</feature>
<dbReference type="AlphaFoldDB" id="A0A433RVK2"/>
<protein>
    <recommendedName>
        <fullName evidence="2">SH3b domain-containing protein</fullName>
    </recommendedName>
</protein>
<feature type="signal peptide" evidence="1">
    <location>
        <begin position="1"/>
        <end position="29"/>
    </location>
</feature>
<accession>A0A433RVK2</accession>
<comment type="caution">
    <text evidence="3">The sequence shown here is derived from an EMBL/GenBank/DDBJ whole genome shotgun (WGS) entry which is preliminary data.</text>
</comment>
<dbReference type="Proteomes" id="UP000288623">
    <property type="component" value="Unassembled WGS sequence"/>
</dbReference>
<keyword evidence="1" id="KW-0732">Signal</keyword>
<sequence length="253" mass="27730">MKKMTKTFGTIALSLGLLSTTIATGTVNAATYDTASIKDFRTVHTQTSVYSKPSQTAKKVGSLRSTEAVVINKNVANGWTKIRFGFETGYVKTSALKKAAANTSTSYAKNISKKYTYAMPQNKGSEFTTQYVAQFKKAMAYNDSSVNFWFYNSEPDAQGVTEYDTAKGLYVGNVDTGKLELAVPYPAKKGTSFKGFDHKKSVVFSTTATVKLHGKTYKNVVIIKNGGQQYYYAPNKGLIQLRENGKALVKLVK</sequence>
<evidence type="ECO:0000259" key="2">
    <source>
        <dbReference type="PROSITE" id="PS51781"/>
    </source>
</evidence>
<dbReference type="RefSeq" id="WP_126990204.1">
    <property type="nucleotide sequence ID" value="NZ_JTFC01000026.1"/>
</dbReference>
<dbReference type="Gene3D" id="2.30.30.40">
    <property type="entry name" value="SH3 Domains"/>
    <property type="match status" value="1"/>
</dbReference>
<evidence type="ECO:0000313" key="4">
    <source>
        <dbReference type="Proteomes" id="UP000288623"/>
    </source>
</evidence>
<evidence type="ECO:0000256" key="1">
    <source>
        <dbReference type="SAM" id="SignalP"/>
    </source>
</evidence>
<feature type="domain" description="SH3b" evidence="2">
    <location>
        <begin position="32"/>
        <end position="100"/>
    </location>
</feature>
<name>A0A433RVK2_9BACL</name>
<keyword evidence="4" id="KW-1185">Reference proteome</keyword>
<dbReference type="EMBL" id="JTFC01000026">
    <property type="protein sequence ID" value="RUS57303.1"/>
    <property type="molecule type" value="Genomic_DNA"/>
</dbReference>
<organism evidence="3 4">
    <name type="scientific">Candidatus Kurthia intestinigallinarum</name>
    <dbReference type="NCBI Taxonomy" id="1562256"/>
    <lineage>
        <taxon>Bacteria</taxon>
        <taxon>Bacillati</taxon>
        <taxon>Bacillota</taxon>
        <taxon>Bacilli</taxon>
        <taxon>Bacillales</taxon>
        <taxon>Caryophanaceae</taxon>
        <taxon>Kurthia</taxon>
    </lineage>
</organism>
<dbReference type="PROSITE" id="PS51781">
    <property type="entry name" value="SH3B"/>
    <property type="match status" value="1"/>
</dbReference>
<reference evidence="3 4" key="1">
    <citation type="submission" date="2014-11" db="EMBL/GenBank/DDBJ databases">
        <title>Genome sequence and analysis of novel Kurthia sp.</title>
        <authorList>
            <person name="Lawson J.N."/>
            <person name="Gonzalez J.E."/>
            <person name="Rinauldi L."/>
            <person name="Xuan Z."/>
            <person name="Firman A."/>
            <person name="Shaddox L."/>
            <person name="Trudeau A."/>
            <person name="Shah S."/>
            <person name="Reiman D."/>
        </authorList>
    </citation>
    <scope>NUCLEOTIDE SEQUENCE [LARGE SCALE GENOMIC DNA]</scope>
    <source>
        <strain evidence="3 4">3B1D</strain>
    </source>
</reference>
<gene>
    <name evidence="3" type="ORF">QI30_06915</name>
</gene>
<dbReference type="InterPro" id="IPR003646">
    <property type="entry name" value="SH3-like_bac-type"/>
</dbReference>
<proteinExistence type="predicted"/>
<evidence type="ECO:0000313" key="3">
    <source>
        <dbReference type="EMBL" id="RUS57303.1"/>
    </source>
</evidence>